<proteinExistence type="predicted"/>
<accession>A0A1M6EDI6</accession>
<dbReference type="Proteomes" id="UP000184488">
    <property type="component" value="Unassembled WGS sequence"/>
</dbReference>
<sequence>MSFYQRKHNWDAFKSYRIIEDNIFLDLNVGNQLSCVLGNEEIGEDSYVKIIMLIDDKIKRTRL</sequence>
<dbReference type="EMBL" id="FQZI01000003">
    <property type="protein sequence ID" value="SHI83449.1"/>
    <property type="molecule type" value="Genomic_DNA"/>
</dbReference>
<organism evidence="1 2">
    <name type="scientific">Flavobacterium terrae</name>
    <dbReference type="NCBI Taxonomy" id="415425"/>
    <lineage>
        <taxon>Bacteria</taxon>
        <taxon>Pseudomonadati</taxon>
        <taxon>Bacteroidota</taxon>
        <taxon>Flavobacteriia</taxon>
        <taxon>Flavobacteriales</taxon>
        <taxon>Flavobacteriaceae</taxon>
        <taxon>Flavobacterium</taxon>
    </lineage>
</organism>
<dbReference type="STRING" id="415425.SAMN05444363_1719"/>
<dbReference type="OrthoDB" id="1361843at2"/>
<evidence type="ECO:0000313" key="2">
    <source>
        <dbReference type="Proteomes" id="UP000184488"/>
    </source>
</evidence>
<protein>
    <submittedName>
        <fullName evidence="1">Uncharacterized protein</fullName>
    </submittedName>
</protein>
<gene>
    <name evidence="1" type="ORF">SAMN05444363_1719</name>
</gene>
<evidence type="ECO:0000313" key="1">
    <source>
        <dbReference type="EMBL" id="SHI83449.1"/>
    </source>
</evidence>
<dbReference type="AlphaFoldDB" id="A0A1M6EDI6"/>
<reference evidence="2" key="1">
    <citation type="submission" date="2016-11" db="EMBL/GenBank/DDBJ databases">
        <authorList>
            <person name="Varghese N."/>
            <person name="Submissions S."/>
        </authorList>
    </citation>
    <scope>NUCLEOTIDE SEQUENCE [LARGE SCALE GENOMIC DNA]</scope>
    <source>
        <strain evidence="2">DSM 18829</strain>
    </source>
</reference>
<keyword evidence="2" id="KW-1185">Reference proteome</keyword>
<name>A0A1M6EDI6_9FLAO</name>
<dbReference type="RefSeq" id="WP_073310479.1">
    <property type="nucleotide sequence ID" value="NZ_FQZI01000003.1"/>
</dbReference>